<evidence type="ECO:0000256" key="1">
    <source>
        <dbReference type="SAM" id="MobiDB-lite"/>
    </source>
</evidence>
<sequence length="57" mass="6247">MAQSHRKEIVGERATNAGSPLGNSETERRKRCVTHPGFVNGAFSWLAPKRPGSELRA</sequence>
<protein>
    <submittedName>
        <fullName evidence="2">Uncharacterized protein</fullName>
    </submittedName>
</protein>
<feature type="region of interest" description="Disordered" evidence="1">
    <location>
        <begin position="1"/>
        <end position="30"/>
    </location>
</feature>
<gene>
    <name evidence="2" type="ORF">CK203_039661</name>
</gene>
<reference evidence="2 3" key="1">
    <citation type="journal article" date="2018" name="PLoS Genet.">
        <title>Population sequencing reveals clonal diversity and ancestral inbreeding in the grapevine cultivar Chardonnay.</title>
        <authorList>
            <person name="Roach M.J."/>
            <person name="Johnson D.L."/>
            <person name="Bohlmann J."/>
            <person name="van Vuuren H.J."/>
            <person name="Jones S.J."/>
            <person name="Pretorius I.S."/>
            <person name="Schmidt S.A."/>
            <person name="Borneman A.R."/>
        </authorList>
    </citation>
    <scope>NUCLEOTIDE SEQUENCE [LARGE SCALE GENOMIC DNA]</scope>
    <source>
        <strain evidence="3">cv. Chardonnay</strain>
        <tissue evidence="2">Leaf</tissue>
    </source>
</reference>
<name>A0A438HFL9_VITVI</name>
<evidence type="ECO:0000313" key="3">
    <source>
        <dbReference type="Proteomes" id="UP000288805"/>
    </source>
</evidence>
<comment type="caution">
    <text evidence="2">The sequence shown here is derived from an EMBL/GenBank/DDBJ whole genome shotgun (WGS) entry which is preliminary data.</text>
</comment>
<dbReference type="Proteomes" id="UP000288805">
    <property type="component" value="Unassembled WGS sequence"/>
</dbReference>
<organism evidence="2 3">
    <name type="scientific">Vitis vinifera</name>
    <name type="common">Grape</name>
    <dbReference type="NCBI Taxonomy" id="29760"/>
    <lineage>
        <taxon>Eukaryota</taxon>
        <taxon>Viridiplantae</taxon>
        <taxon>Streptophyta</taxon>
        <taxon>Embryophyta</taxon>
        <taxon>Tracheophyta</taxon>
        <taxon>Spermatophyta</taxon>
        <taxon>Magnoliopsida</taxon>
        <taxon>eudicotyledons</taxon>
        <taxon>Gunneridae</taxon>
        <taxon>Pentapetalae</taxon>
        <taxon>rosids</taxon>
        <taxon>Vitales</taxon>
        <taxon>Vitaceae</taxon>
        <taxon>Viteae</taxon>
        <taxon>Vitis</taxon>
    </lineage>
</organism>
<feature type="compositionally biased region" description="Basic and acidic residues" evidence="1">
    <location>
        <begin position="1"/>
        <end position="11"/>
    </location>
</feature>
<accession>A0A438HFL9</accession>
<evidence type="ECO:0000313" key="2">
    <source>
        <dbReference type="EMBL" id="RVW83265.1"/>
    </source>
</evidence>
<dbReference type="AlphaFoldDB" id="A0A438HFL9"/>
<proteinExistence type="predicted"/>
<dbReference type="EMBL" id="QGNW01000230">
    <property type="protein sequence ID" value="RVW83265.1"/>
    <property type="molecule type" value="Genomic_DNA"/>
</dbReference>